<dbReference type="RefSeq" id="WP_013722453.1">
    <property type="nucleotide sequence ID" value="NC_015422.1"/>
</dbReference>
<keyword evidence="8" id="KW-1185">Reference proteome</keyword>
<evidence type="ECO:0000313" key="7">
    <source>
        <dbReference type="EMBL" id="AEB85325.1"/>
    </source>
</evidence>
<evidence type="ECO:0000256" key="6">
    <source>
        <dbReference type="HAMAP-Rule" id="MF_01871"/>
    </source>
</evidence>
<proteinExistence type="inferred from homology"/>
<dbReference type="GO" id="GO:0008270">
    <property type="term" value="F:zinc ion binding"/>
    <property type="evidence" value="ECO:0007669"/>
    <property type="project" value="UniProtKB-UniRule"/>
</dbReference>
<reference evidence="7 8" key="1">
    <citation type="journal article" date="2011" name="J. Bacteriol.">
        <title>Genome Sequences of Alicycliphilus denitrificans Strains BC and K601T.</title>
        <authorList>
            <person name="Oosterkamp M.J."/>
            <person name="Veuskens T."/>
            <person name="Plugge C.M."/>
            <person name="Langenhoff A.A."/>
            <person name="Gerritse J."/>
            <person name="van Berkel W.J."/>
            <person name="Pieper D.H."/>
            <person name="Junca H."/>
            <person name="Goodwin L.A."/>
            <person name="Daligault H.E."/>
            <person name="Bruce D.C."/>
            <person name="Detter J.C."/>
            <person name="Tapia R."/>
            <person name="Han C.S."/>
            <person name="Land M.L."/>
            <person name="Hauser L.J."/>
            <person name="Smidt H."/>
            <person name="Stams A.J."/>
        </authorList>
    </citation>
    <scope>NUCLEOTIDE SEQUENCE [LARGE SCALE GENOMIC DNA]</scope>
    <source>
        <strain evidence="8">DSM 14773 / CIP 107495 / K601</strain>
    </source>
</reference>
<comment type="cofactor">
    <cofactor evidence="6">
        <name>Zn(2+)</name>
        <dbReference type="ChEBI" id="CHEBI:29105"/>
    </cofactor>
</comment>
<keyword evidence="3 6" id="KW-0479">Metal-binding</keyword>
<evidence type="ECO:0000256" key="3">
    <source>
        <dbReference type="ARBA" id="ARBA00022723"/>
    </source>
</evidence>
<keyword evidence="2 6" id="KW-1003">Cell membrane</keyword>
<dbReference type="OrthoDB" id="9805101at2"/>
<feature type="binding site" evidence="6">
    <location>
        <position position="560"/>
    </location>
    <ligand>
        <name>Zn(2+)</name>
        <dbReference type="ChEBI" id="CHEBI:29105"/>
    </ligand>
</feature>
<keyword evidence="6" id="KW-0997">Cell inner membrane</keyword>
<evidence type="ECO:0000256" key="2">
    <source>
        <dbReference type="ARBA" id="ARBA00022475"/>
    </source>
</evidence>
<evidence type="ECO:0000256" key="1">
    <source>
        <dbReference type="ARBA" id="ARBA00022448"/>
    </source>
</evidence>
<dbReference type="eggNOG" id="COG3002">
    <property type="taxonomic scope" value="Bacteria"/>
</dbReference>
<dbReference type="AlphaFoldDB" id="F4G5R8"/>
<reference evidence="7 8" key="2">
    <citation type="submission" date="2011-04" db="EMBL/GenBank/DDBJ databases">
        <title>Complete sequence of chromosome of Alicycliphilus denitrificans K601.</title>
        <authorList>
            <consortium name="US DOE Joint Genome Institute"/>
            <person name="Lucas S."/>
            <person name="Han J."/>
            <person name="Lapidus A."/>
            <person name="Cheng J.-F."/>
            <person name="Goodwin L."/>
            <person name="Pitluck S."/>
            <person name="Peters L."/>
            <person name="Zeytun A."/>
            <person name="Detter J.C."/>
            <person name="Han C."/>
            <person name="Tapia R."/>
            <person name="Land M."/>
            <person name="Hauser L."/>
            <person name="Kyrpides N."/>
            <person name="Ivanova N."/>
            <person name="Mikhailova N."/>
            <person name="Pagani I."/>
            <person name="Oosterkamp M."/>
            <person name="Pieper D."/>
            <person name="van Berkel W."/>
            <person name="Langenhoff A."/>
            <person name="Smidt H."/>
            <person name="Stams A."/>
            <person name="Woyke T."/>
        </authorList>
    </citation>
    <scope>NUCLEOTIDE SEQUENCE [LARGE SCALE GENOMIC DNA]</scope>
    <source>
        <strain evidence="8">DSM 14773 / CIP 107495 / K601</strain>
    </source>
</reference>
<comment type="function">
    <text evidence="6">Part of an energy-coupled inorganic carbon pump.</text>
</comment>
<evidence type="ECO:0000256" key="5">
    <source>
        <dbReference type="ARBA" id="ARBA00023136"/>
    </source>
</evidence>
<protein>
    <recommendedName>
        <fullName evidence="6">Probable inorganic carbon transporter subunit DabA</fullName>
    </recommendedName>
</protein>
<feature type="binding site" evidence="6">
    <location>
        <position position="363"/>
    </location>
    <ligand>
        <name>Zn(2+)</name>
        <dbReference type="ChEBI" id="CHEBI:29105"/>
    </ligand>
</feature>
<keyword evidence="4 6" id="KW-0862">Zinc</keyword>
<dbReference type="GO" id="GO:0005886">
    <property type="term" value="C:plasma membrane"/>
    <property type="evidence" value="ECO:0007669"/>
    <property type="project" value="UniProtKB-SubCell"/>
</dbReference>
<accession>F4G5R8</accession>
<comment type="similarity">
    <text evidence="6">Belongs to the inorganic carbon transporter (TC 9.A.2) DabA family.</text>
</comment>
<sequence>MNTLTIDVPPGTLQGAAADSTHSHTLHAVHEAIDQACAQACRAIAPAWPLDRAIAVNPHWSRIGMPVRQVAARMAALGGIQVFPPRSEQQRAWQTGRISPADLALALRQLPQAQAQGITPQQCVEALASPQPVAQLPLLIDVLDNYPLRHHRLSWRQAITHQVSQTCAAYFDAHQADWQPQRAHGLYAFWRDTLQHDQSIGLLMGLPTLGAAVDALPARAEDAERWVLQRLGLPEEVWADYLESVLLTVNGWASWCAYLGWQAGLEGGTDLHLRQLLAIRLAWGVLLLECKDDAASRDAFTALRQAWSIAPQVLRNAEHALRVDEVWQLALEVGYQRELAQRLCSVSGAHVPPQDIEVQAAFCIDVRSEPMRRALEAVWPGIQTLGFAGFFGLPVAYTPLASQARRPQLPGLLAPAIEVTDQVLSADPADRAADGVLQEAASRMRQSRLALADRWQAASRWPGAAFSYVEAVGVGYLGKLGGWLQPRLQERARDDLQGLPARYRAVCRPQLAGLDLDAKVALAARVLHAMGLEQHLAPLVLLVGHGSQSANNAHAAALDCGACCGQTGEVNARSLALLLNDPAVRQGLRGAGVAIPDSTTFMACLHNTTTDEIEGFDLDLLPTPARRRWECLQDVLAHAGDQVRRERAPALQLDPRAPHGALLQQLRRRANDGAQTRPEWGLAGNASFVIAPRHRTQGAALGGRSFLHDYDTDLDGDGSVLELLMTAPMLVTHWINWQYHASTCDPSRLGSGNKVLHNVVGGTLGVFEGNGGDLRIGLSRQSLHDDQRWVHEPLRLTVIIDAPQAAIDAVIAKHAVVRQLLDNGWLHLWRFHKSGFLRYAQGAWSPLLLTNA</sequence>
<dbReference type="EMBL" id="CP002657">
    <property type="protein sequence ID" value="AEB85325.1"/>
    <property type="molecule type" value="Genomic_DNA"/>
</dbReference>
<dbReference type="HAMAP" id="MF_01871">
    <property type="entry name" value="DabA"/>
    <property type="match status" value="1"/>
</dbReference>
<gene>
    <name evidence="6" type="primary">dabA</name>
    <name evidence="7" type="ordered locus">Alide2_2978</name>
</gene>
<keyword evidence="5 6" id="KW-0472">Membrane</keyword>
<name>F4G5R8_ALIDK</name>
<evidence type="ECO:0000256" key="4">
    <source>
        <dbReference type="ARBA" id="ARBA00022833"/>
    </source>
</evidence>
<comment type="subcellular location">
    <subcellularLocation>
        <location evidence="6">Cell inner membrane</location>
        <topology evidence="6">Peripheral membrane protein</topology>
    </subcellularLocation>
</comment>
<comment type="subunit">
    <text evidence="6">Forms a complex with DabB.</text>
</comment>
<feature type="binding site" evidence="6">
    <location>
        <position position="545"/>
    </location>
    <ligand>
        <name>Zn(2+)</name>
        <dbReference type="ChEBI" id="CHEBI:29105"/>
    </ligand>
</feature>
<evidence type="ECO:0000313" key="8">
    <source>
        <dbReference type="Proteomes" id="UP000007938"/>
    </source>
</evidence>
<dbReference type="Proteomes" id="UP000007938">
    <property type="component" value="Chromosome"/>
</dbReference>
<dbReference type="Pfam" id="PF10070">
    <property type="entry name" value="DabA"/>
    <property type="match status" value="1"/>
</dbReference>
<organism evidence="7 8">
    <name type="scientific">Alicycliphilus denitrificans (strain DSM 14773 / CIP 107495 / K601)</name>
    <dbReference type="NCBI Taxonomy" id="596154"/>
    <lineage>
        <taxon>Bacteria</taxon>
        <taxon>Pseudomonadati</taxon>
        <taxon>Pseudomonadota</taxon>
        <taxon>Betaproteobacteria</taxon>
        <taxon>Burkholderiales</taxon>
        <taxon>Comamonadaceae</taxon>
        <taxon>Alicycliphilus</taxon>
    </lineage>
</organism>
<dbReference type="InterPro" id="IPR018752">
    <property type="entry name" value="DabA"/>
</dbReference>
<dbReference type="PANTHER" id="PTHR38344">
    <property type="entry name" value="UPF0753 PROTEIN AQ_863"/>
    <property type="match status" value="1"/>
</dbReference>
<keyword evidence="1 6" id="KW-0813">Transport</keyword>
<feature type="binding site" evidence="6">
    <location>
        <position position="365"/>
    </location>
    <ligand>
        <name>Zn(2+)</name>
        <dbReference type="ChEBI" id="CHEBI:29105"/>
    </ligand>
</feature>
<dbReference type="KEGG" id="adk:Alide2_2978"/>
<dbReference type="HOGENOM" id="CLU_009885_1_0_4"/>
<dbReference type="PANTHER" id="PTHR38344:SF1">
    <property type="entry name" value="INORGANIC CARBON TRANSPORTER SUBUNIT DABA-RELATED"/>
    <property type="match status" value="1"/>
</dbReference>
<dbReference type="STRING" id="596154.Alide2_2978"/>